<dbReference type="OrthoDB" id="63332at2"/>
<name>A0A1H1QVP6_9MICO</name>
<keyword evidence="7" id="KW-1185">Reference proteome</keyword>
<proteinExistence type="predicted"/>
<dbReference type="PANTHER" id="PTHR30055">
    <property type="entry name" value="HTH-TYPE TRANSCRIPTIONAL REGULATOR RUTR"/>
    <property type="match status" value="1"/>
</dbReference>
<dbReference type="Pfam" id="PF00440">
    <property type="entry name" value="TetR_N"/>
    <property type="match status" value="1"/>
</dbReference>
<evidence type="ECO:0000259" key="5">
    <source>
        <dbReference type="PROSITE" id="PS50977"/>
    </source>
</evidence>
<dbReference type="SUPFAM" id="SSF46689">
    <property type="entry name" value="Homeodomain-like"/>
    <property type="match status" value="1"/>
</dbReference>
<dbReference type="GO" id="GO:0003700">
    <property type="term" value="F:DNA-binding transcription factor activity"/>
    <property type="evidence" value="ECO:0007669"/>
    <property type="project" value="TreeGrafter"/>
</dbReference>
<accession>A0A1H1QVP6</accession>
<feature type="DNA-binding region" description="H-T-H motif" evidence="4">
    <location>
        <begin position="37"/>
        <end position="56"/>
    </location>
</feature>
<evidence type="ECO:0000313" key="6">
    <source>
        <dbReference type="EMBL" id="SDS27558.1"/>
    </source>
</evidence>
<evidence type="ECO:0000256" key="3">
    <source>
        <dbReference type="ARBA" id="ARBA00023163"/>
    </source>
</evidence>
<gene>
    <name evidence="6" type="ORF">SAMN04489752_1357</name>
</gene>
<dbReference type="PROSITE" id="PS50977">
    <property type="entry name" value="HTH_TETR_2"/>
    <property type="match status" value="1"/>
</dbReference>
<dbReference type="Gene3D" id="1.10.10.60">
    <property type="entry name" value="Homeodomain-like"/>
    <property type="match status" value="1"/>
</dbReference>
<dbReference type="PANTHER" id="PTHR30055:SF234">
    <property type="entry name" value="HTH-TYPE TRANSCRIPTIONAL REGULATOR BETI"/>
    <property type="match status" value="1"/>
</dbReference>
<dbReference type="STRING" id="1136497.SAMN04489752_1357"/>
<dbReference type="Proteomes" id="UP000199597">
    <property type="component" value="Chromosome I"/>
</dbReference>
<feature type="domain" description="HTH tetR-type" evidence="5">
    <location>
        <begin position="14"/>
        <end position="74"/>
    </location>
</feature>
<dbReference type="Gene3D" id="1.10.357.10">
    <property type="entry name" value="Tetracycline Repressor, domain 2"/>
    <property type="match status" value="1"/>
</dbReference>
<keyword evidence="1" id="KW-0805">Transcription regulation</keyword>
<organism evidence="6 7">
    <name type="scientific">Brevibacterium siliguriense</name>
    <dbReference type="NCBI Taxonomy" id="1136497"/>
    <lineage>
        <taxon>Bacteria</taxon>
        <taxon>Bacillati</taxon>
        <taxon>Actinomycetota</taxon>
        <taxon>Actinomycetes</taxon>
        <taxon>Micrococcales</taxon>
        <taxon>Brevibacteriaceae</taxon>
        <taxon>Brevibacterium</taxon>
    </lineage>
</organism>
<dbReference type="RefSeq" id="WP_157689014.1">
    <property type="nucleotide sequence ID" value="NZ_LT629766.1"/>
</dbReference>
<sequence>MAYRETRRTRANAEARRAGIERATRHVIARGGFAAASVAAVAAEADCSAGSIYTYFSNRDELLRLVFAQAAGHELDVIAGTVAEAATASEVAESTVEVFVRRAVAGRRLAHALLFEEVPEPVQSERLRLRRGYVAAIAAALDRVGGTQIPAEVVARSIVGSVGENLVDILDPATPIPSPTEIATLIKALTTFTRSALGEP</sequence>
<keyword evidence="2 4" id="KW-0238">DNA-binding</keyword>
<reference evidence="7" key="1">
    <citation type="submission" date="2016-10" db="EMBL/GenBank/DDBJ databases">
        <authorList>
            <person name="Varghese N."/>
            <person name="Submissions S."/>
        </authorList>
    </citation>
    <scope>NUCLEOTIDE SEQUENCE [LARGE SCALE GENOMIC DNA]</scope>
    <source>
        <strain evidence="7">DSM 23676</strain>
    </source>
</reference>
<evidence type="ECO:0000256" key="2">
    <source>
        <dbReference type="ARBA" id="ARBA00023125"/>
    </source>
</evidence>
<dbReference type="EMBL" id="LT629766">
    <property type="protein sequence ID" value="SDS27558.1"/>
    <property type="molecule type" value="Genomic_DNA"/>
</dbReference>
<evidence type="ECO:0000313" key="7">
    <source>
        <dbReference type="Proteomes" id="UP000199597"/>
    </source>
</evidence>
<dbReference type="InterPro" id="IPR001647">
    <property type="entry name" value="HTH_TetR"/>
</dbReference>
<evidence type="ECO:0000256" key="1">
    <source>
        <dbReference type="ARBA" id="ARBA00023015"/>
    </source>
</evidence>
<protein>
    <submittedName>
        <fullName evidence="6">Regulatory protein, tetR family</fullName>
    </submittedName>
</protein>
<dbReference type="GO" id="GO:0000976">
    <property type="term" value="F:transcription cis-regulatory region binding"/>
    <property type="evidence" value="ECO:0007669"/>
    <property type="project" value="TreeGrafter"/>
</dbReference>
<keyword evidence="3" id="KW-0804">Transcription</keyword>
<evidence type="ECO:0000256" key="4">
    <source>
        <dbReference type="PROSITE-ProRule" id="PRU00335"/>
    </source>
</evidence>
<dbReference type="InterPro" id="IPR050109">
    <property type="entry name" value="HTH-type_TetR-like_transc_reg"/>
</dbReference>
<dbReference type="InterPro" id="IPR009057">
    <property type="entry name" value="Homeodomain-like_sf"/>
</dbReference>
<dbReference type="AlphaFoldDB" id="A0A1H1QVP6"/>